<dbReference type="PANTHER" id="PTHR30136">
    <property type="entry name" value="HELIX-TURN-HELIX TRANSCRIPTIONAL REGULATOR, ICLR FAMILY"/>
    <property type="match status" value="1"/>
</dbReference>
<dbReference type="Gene3D" id="3.30.450.40">
    <property type="match status" value="1"/>
</dbReference>
<dbReference type="GO" id="GO:0003700">
    <property type="term" value="F:DNA-binding transcription factor activity"/>
    <property type="evidence" value="ECO:0007669"/>
    <property type="project" value="TreeGrafter"/>
</dbReference>
<dbReference type="GO" id="GO:0003677">
    <property type="term" value="F:DNA binding"/>
    <property type="evidence" value="ECO:0007669"/>
    <property type="project" value="UniProtKB-KW"/>
</dbReference>
<feature type="domain" description="IclR-ED" evidence="5">
    <location>
        <begin position="102"/>
        <end position="284"/>
    </location>
</feature>
<dbReference type="InterPro" id="IPR036390">
    <property type="entry name" value="WH_DNA-bd_sf"/>
</dbReference>
<reference evidence="6 7" key="1">
    <citation type="submission" date="2018-08" db="EMBL/GenBank/DDBJ databases">
        <title>A genome reference for cultivated species of the human gut microbiota.</title>
        <authorList>
            <person name="Zou Y."/>
            <person name="Xue W."/>
            <person name="Luo G."/>
        </authorList>
    </citation>
    <scope>NUCLEOTIDE SEQUENCE [LARGE SCALE GENOMIC DNA]</scope>
    <source>
        <strain evidence="6 7">AM35-14</strain>
    </source>
</reference>
<comment type="caution">
    <text evidence="6">The sequence shown here is derived from an EMBL/GenBank/DDBJ whole genome shotgun (WGS) entry which is preliminary data.</text>
</comment>
<gene>
    <name evidence="6" type="ORF">DW839_28020</name>
</gene>
<name>A0A414AJH0_9FIRM</name>
<organism evidence="6 7">
    <name type="scientific">Enterocloster bolteae</name>
    <dbReference type="NCBI Taxonomy" id="208479"/>
    <lineage>
        <taxon>Bacteria</taxon>
        <taxon>Bacillati</taxon>
        <taxon>Bacillota</taxon>
        <taxon>Clostridia</taxon>
        <taxon>Lachnospirales</taxon>
        <taxon>Lachnospiraceae</taxon>
        <taxon>Enterocloster</taxon>
    </lineage>
</organism>
<keyword evidence="3" id="KW-0804">Transcription</keyword>
<dbReference type="Gene3D" id="1.10.10.10">
    <property type="entry name" value="Winged helix-like DNA-binding domain superfamily/Winged helix DNA-binding domain"/>
    <property type="match status" value="1"/>
</dbReference>
<accession>A0A414AJH0</accession>
<dbReference type="AlphaFoldDB" id="A0A414AJH0"/>
<keyword evidence="1" id="KW-0805">Transcription regulation</keyword>
<dbReference type="PROSITE" id="PS51078">
    <property type="entry name" value="ICLR_ED"/>
    <property type="match status" value="1"/>
</dbReference>
<dbReference type="InterPro" id="IPR014757">
    <property type="entry name" value="Tscrpt_reg_IclR_C"/>
</dbReference>
<dbReference type="EMBL" id="QSHZ01000045">
    <property type="protein sequence ID" value="RHC48974.1"/>
    <property type="molecule type" value="Genomic_DNA"/>
</dbReference>
<dbReference type="Pfam" id="PF09339">
    <property type="entry name" value="HTH_IclR"/>
    <property type="match status" value="1"/>
</dbReference>
<evidence type="ECO:0000256" key="3">
    <source>
        <dbReference type="ARBA" id="ARBA00023163"/>
    </source>
</evidence>
<evidence type="ECO:0000313" key="6">
    <source>
        <dbReference type="EMBL" id="RHC48974.1"/>
    </source>
</evidence>
<dbReference type="Proteomes" id="UP000283975">
    <property type="component" value="Unassembled WGS sequence"/>
</dbReference>
<evidence type="ECO:0000259" key="5">
    <source>
        <dbReference type="PROSITE" id="PS51078"/>
    </source>
</evidence>
<evidence type="ECO:0000256" key="1">
    <source>
        <dbReference type="ARBA" id="ARBA00023015"/>
    </source>
</evidence>
<keyword evidence="2" id="KW-0238">DNA-binding</keyword>
<feature type="domain" description="HTH iclR-type" evidence="4">
    <location>
        <begin position="41"/>
        <end position="101"/>
    </location>
</feature>
<dbReference type="InterPro" id="IPR050707">
    <property type="entry name" value="HTH_MetabolicPath_Reg"/>
</dbReference>
<dbReference type="PANTHER" id="PTHR30136:SF35">
    <property type="entry name" value="HTH-TYPE TRANSCRIPTIONAL REGULATOR RV1719"/>
    <property type="match status" value="1"/>
</dbReference>
<sequence>MNYYSLYETYLFFIIYDRIKNTNLKEGEYMSEQTSDEKYLLQSVNNALAIIDVLCEHDNLGLAELASYMNLGKSTVFRLLYTLQRKGYVSKDRNSKYHLSFKFARIGTIVTKRSELIELIHPFLMELSALSGETAHLVTWHSDTEIIFVDKVIGTATISMQSMVGFTRTAHMTATGKALLAYSSPEVVGTYMELAPFIMQTPKSIPSRSELERLIPQIRAQGYACDDEESETGLTCYAAPVVSMGQAIAAISISGPSTRMELNRDRYVALVKDAALKIGKKLGY</sequence>
<dbReference type="Pfam" id="PF01614">
    <property type="entry name" value="IclR_C"/>
    <property type="match status" value="1"/>
</dbReference>
<dbReference type="SMART" id="SM00346">
    <property type="entry name" value="HTH_ICLR"/>
    <property type="match status" value="1"/>
</dbReference>
<dbReference type="InterPro" id="IPR005471">
    <property type="entry name" value="Tscrpt_reg_IclR_N"/>
</dbReference>
<evidence type="ECO:0000313" key="7">
    <source>
        <dbReference type="Proteomes" id="UP000283975"/>
    </source>
</evidence>
<dbReference type="SUPFAM" id="SSF55781">
    <property type="entry name" value="GAF domain-like"/>
    <property type="match status" value="1"/>
</dbReference>
<protein>
    <submittedName>
        <fullName evidence="6">IclR family transcriptional regulator</fullName>
    </submittedName>
</protein>
<evidence type="ECO:0000259" key="4">
    <source>
        <dbReference type="PROSITE" id="PS51077"/>
    </source>
</evidence>
<dbReference type="PROSITE" id="PS51077">
    <property type="entry name" value="HTH_ICLR"/>
    <property type="match status" value="1"/>
</dbReference>
<dbReference type="SUPFAM" id="SSF46785">
    <property type="entry name" value="Winged helix' DNA-binding domain"/>
    <property type="match status" value="1"/>
</dbReference>
<dbReference type="GO" id="GO:0045892">
    <property type="term" value="P:negative regulation of DNA-templated transcription"/>
    <property type="evidence" value="ECO:0007669"/>
    <property type="project" value="TreeGrafter"/>
</dbReference>
<proteinExistence type="predicted"/>
<dbReference type="InterPro" id="IPR029016">
    <property type="entry name" value="GAF-like_dom_sf"/>
</dbReference>
<evidence type="ECO:0000256" key="2">
    <source>
        <dbReference type="ARBA" id="ARBA00023125"/>
    </source>
</evidence>
<dbReference type="InterPro" id="IPR036388">
    <property type="entry name" value="WH-like_DNA-bd_sf"/>
</dbReference>